<accession>A0AAN9FEI5</accession>
<gene>
    <name evidence="1" type="ORF">RIF29_15048</name>
</gene>
<protein>
    <submittedName>
        <fullName evidence="1">Uncharacterized protein</fullName>
    </submittedName>
</protein>
<dbReference type="AlphaFoldDB" id="A0AAN9FEI5"/>
<evidence type="ECO:0000313" key="1">
    <source>
        <dbReference type="EMBL" id="KAK7273979.1"/>
    </source>
</evidence>
<sequence length="127" mass="14466">MQSTVLEERIASIIQAKQSVEMSQQPELEKNTVILEEVEEGEWQIVTPKAASRRRSLNSGPVTKGIVNKLKRLQKDLNCLNRTKYAGILKKVGEKKLCMHQAQNALKVDPRNISLQTEEKEKENEKP</sequence>
<proteinExistence type="predicted"/>
<evidence type="ECO:0000313" key="2">
    <source>
        <dbReference type="Proteomes" id="UP001372338"/>
    </source>
</evidence>
<keyword evidence="2" id="KW-1185">Reference proteome</keyword>
<name>A0AAN9FEI5_CROPI</name>
<dbReference type="EMBL" id="JAYWIO010000003">
    <property type="protein sequence ID" value="KAK7273979.1"/>
    <property type="molecule type" value="Genomic_DNA"/>
</dbReference>
<organism evidence="1 2">
    <name type="scientific">Crotalaria pallida</name>
    <name type="common">Smooth rattlebox</name>
    <name type="synonym">Crotalaria striata</name>
    <dbReference type="NCBI Taxonomy" id="3830"/>
    <lineage>
        <taxon>Eukaryota</taxon>
        <taxon>Viridiplantae</taxon>
        <taxon>Streptophyta</taxon>
        <taxon>Embryophyta</taxon>
        <taxon>Tracheophyta</taxon>
        <taxon>Spermatophyta</taxon>
        <taxon>Magnoliopsida</taxon>
        <taxon>eudicotyledons</taxon>
        <taxon>Gunneridae</taxon>
        <taxon>Pentapetalae</taxon>
        <taxon>rosids</taxon>
        <taxon>fabids</taxon>
        <taxon>Fabales</taxon>
        <taxon>Fabaceae</taxon>
        <taxon>Papilionoideae</taxon>
        <taxon>50 kb inversion clade</taxon>
        <taxon>genistoids sensu lato</taxon>
        <taxon>core genistoids</taxon>
        <taxon>Crotalarieae</taxon>
        <taxon>Crotalaria</taxon>
    </lineage>
</organism>
<comment type="caution">
    <text evidence="1">The sequence shown here is derived from an EMBL/GenBank/DDBJ whole genome shotgun (WGS) entry which is preliminary data.</text>
</comment>
<reference evidence="1 2" key="1">
    <citation type="submission" date="2024-01" db="EMBL/GenBank/DDBJ databases">
        <title>The genomes of 5 underutilized Papilionoideae crops provide insights into root nodulation and disease resistanc.</title>
        <authorList>
            <person name="Yuan L."/>
        </authorList>
    </citation>
    <scope>NUCLEOTIDE SEQUENCE [LARGE SCALE GENOMIC DNA]</scope>
    <source>
        <strain evidence="1">ZHUSHIDOU_FW_LH</strain>
        <tissue evidence="1">Leaf</tissue>
    </source>
</reference>
<dbReference type="Proteomes" id="UP001372338">
    <property type="component" value="Unassembled WGS sequence"/>
</dbReference>